<proteinExistence type="predicted"/>
<dbReference type="InterPro" id="IPR029058">
    <property type="entry name" value="AB_hydrolase_fold"/>
</dbReference>
<name>A0A5C4RRW0_9GAMM</name>
<gene>
    <name evidence="2" type="ORF">E1B00_10010</name>
</gene>
<organism evidence="2 3">
    <name type="scientific">Arenimonas terrae</name>
    <dbReference type="NCBI Taxonomy" id="2546226"/>
    <lineage>
        <taxon>Bacteria</taxon>
        <taxon>Pseudomonadati</taxon>
        <taxon>Pseudomonadota</taxon>
        <taxon>Gammaproteobacteria</taxon>
        <taxon>Lysobacterales</taxon>
        <taxon>Lysobacteraceae</taxon>
        <taxon>Arenimonas</taxon>
    </lineage>
</organism>
<dbReference type="AlphaFoldDB" id="A0A5C4RRW0"/>
<dbReference type="RefSeq" id="WP_139448311.1">
    <property type="nucleotide sequence ID" value="NZ_SMDR01000002.1"/>
</dbReference>
<dbReference type="SUPFAM" id="SSF53474">
    <property type="entry name" value="alpha/beta-Hydrolases"/>
    <property type="match status" value="1"/>
</dbReference>
<keyword evidence="3" id="KW-1185">Reference proteome</keyword>
<dbReference type="EMBL" id="SMDR01000002">
    <property type="protein sequence ID" value="TNJ33669.1"/>
    <property type="molecule type" value="Genomic_DNA"/>
</dbReference>
<dbReference type="Pfam" id="PF12697">
    <property type="entry name" value="Abhydrolase_6"/>
    <property type="match status" value="1"/>
</dbReference>
<evidence type="ECO:0000313" key="3">
    <source>
        <dbReference type="Proteomes" id="UP000305760"/>
    </source>
</evidence>
<sequence length="232" mass="23961">MSEAARAAVFVHGAGGGGWEWNVWARVFAAHGYEVHAPDLMAGPQGLAATTLGDYAAQAGGWLGAARREQQGGRLVLVGASLGGLLALMKADAADALVLVNPLPPDGLPSPPRPAVVPWGREASLAGTRRAMPDADDAAALYAFRRWRDESGRVLDQACAGVAIAPVRAPVLVLASDGDEDVPPAASEALARQLGARLHCWPGSHVGPLLGRRAAEAAEQAVEWLNGIALRA</sequence>
<dbReference type="InterPro" id="IPR000073">
    <property type="entry name" value="AB_hydrolase_1"/>
</dbReference>
<keyword evidence="2" id="KW-0378">Hydrolase</keyword>
<dbReference type="OrthoDB" id="5983953at2"/>
<evidence type="ECO:0000259" key="1">
    <source>
        <dbReference type="Pfam" id="PF12697"/>
    </source>
</evidence>
<reference evidence="2 3" key="1">
    <citation type="submission" date="2019-03" db="EMBL/GenBank/DDBJ databases">
        <title>Arenimonas daejeonensis sp. nov., isolated from compost.</title>
        <authorList>
            <person name="Jeon C.O."/>
        </authorList>
    </citation>
    <scope>NUCLEOTIDE SEQUENCE [LARGE SCALE GENOMIC DNA]</scope>
    <source>
        <strain evidence="2 3">R29</strain>
    </source>
</reference>
<dbReference type="Proteomes" id="UP000305760">
    <property type="component" value="Unassembled WGS sequence"/>
</dbReference>
<dbReference type="Gene3D" id="3.40.50.1820">
    <property type="entry name" value="alpha/beta hydrolase"/>
    <property type="match status" value="1"/>
</dbReference>
<evidence type="ECO:0000313" key="2">
    <source>
        <dbReference type="EMBL" id="TNJ33669.1"/>
    </source>
</evidence>
<protein>
    <submittedName>
        <fullName evidence="2">Alpha/beta fold hydrolase</fullName>
    </submittedName>
</protein>
<feature type="domain" description="AB hydrolase-1" evidence="1">
    <location>
        <begin position="9"/>
        <end position="213"/>
    </location>
</feature>
<dbReference type="GO" id="GO:0016787">
    <property type="term" value="F:hydrolase activity"/>
    <property type="evidence" value="ECO:0007669"/>
    <property type="project" value="UniProtKB-KW"/>
</dbReference>
<comment type="caution">
    <text evidence="2">The sequence shown here is derived from an EMBL/GenBank/DDBJ whole genome shotgun (WGS) entry which is preliminary data.</text>
</comment>
<accession>A0A5C4RRW0</accession>